<evidence type="ECO:0000313" key="5">
    <source>
        <dbReference type="EMBL" id="TCL34491.1"/>
    </source>
</evidence>
<dbReference type="OrthoDB" id="5461037at2"/>
<evidence type="ECO:0000313" key="6">
    <source>
        <dbReference type="Proteomes" id="UP000295063"/>
    </source>
</evidence>
<keyword evidence="3" id="KW-0804">Transcription</keyword>
<dbReference type="EMBL" id="SLUI01000015">
    <property type="protein sequence ID" value="TCL34491.1"/>
    <property type="molecule type" value="Genomic_DNA"/>
</dbReference>
<dbReference type="PROSITE" id="PS50995">
    <property type="entry name" value="HTH_MARR_2"/>
    <property type="match status" value="1"/>
</dbReference>
<dbReference type="SUPFAM" id="SSF46785">
    <property type="entry name" value="Winged helix' DNA-binding domain"/>
    <property type="match status" value="1"/>
</dbReference>
<dbReference type="PANTHER" id="PTHR42756:SF1">
    <property type="entry name" value="TRANSCRIPTIONAL REPRESSOR OF EMRAB OPERON"/>
    <property type="match status" value="1"/>
</dbReference>
<dbReference type="Pfam" id="PF01047">
    <property type="entry name" value="MarR"/>
    <property type="match status" value="1"/>
</dbReference>
<dbReference type="Gene3D" id="1.10.10.10">
    <property type="entry name" value="Winged helix-like DNA-binding domain superfamily/Winged helix DNA-binding domain"/>
    <property type="match status" value="1"/>
</dbReference>
<feature type="domain" description="HTH marR-type" evidence="4">
    <location>
        <begin position="4"/>
        <end position="136"/>
    </location>
</feature>
<keyword evidence="2 5" id="KW-0238">DNA-binding</keyword>
<evidence type="ECO:0000259" key="4">
    <source>
        <dbReference type="PROSITE" id="PS50995"/>
    </source>
</evidence>
<protein>
    <submittedName>
        <fullName evidence="5">DNA-binding MarR family transcriptional regulator</fullName>
    </submittedName>
</protein>
<dbReference type="PANTHER" id="PTHR42756">
    <property type="entry name" value="TRANSCRIPTIONAL REGULATOR, MARR"/>
    <property type="match status" value="1"/>
</dbReference>
<dbReference type="InterPro" id="IPR000835">
    <property type="entry name" value="HTH_MarR-typ"/>
</dbReference>
<keyword evidence="1" id="KW-0805">Transcription regulation</keyword>
<organism evidence="5 6">
    <name type="scientific">Anaerospora hongkongensis</name>
    <dbReference type="NCBI Taxonomy" id="244830"/>
    <lineage>
        <taxon>Bacteria</taxon>
        <taxon>Bacillati</taxon>
        <taxon>Bacillota</taxon>
        <taxon>Negativicutes</taxon>
        <taxon>Selenomonadales</taxon>
        <taxon>Sporomusaceae</taxon>
        <taxon>Anaerospora</taxon>
    </lineage>
</organism>
<evidence type="ECO:0000256" key="3">
    <source>
        <dbReference type="ARBA" id="ARBA00023163"/>
    </source>
</evidence>
<reference evidence="5 6" key="1">
    <citation type="submission" date="2019-03" db="EMBL/GenBank/DDBJ databases">
        <title>Genomic Encyclopedia of Type Strains, Phase IV (KMG-IV): sequencing the most valuable type-strain genomes for metagenomic binning, comparative biology and taxonomic classification.</title>
        <authorList>
            <person name="Goeker M."/>
        </authorList>
    </citation>
    <scope>NUCLEOTIDE SEQUENCE [LARGE SCALE GENOMIC DNA]</scope>
    <source>
        <strain evidence="5 6">DSM 15969</strain>
    </source>
</reference>
<dbReference type="InterPro" id="IPR036390">
    <property type="entry name" value="WH_DNA-bd_sf"/>
</dbReference>
<accession>A0A4R1PS65</accession>
<dbReference type="PRINTS" id="PR00598">
    <property type="entry name" value="HTHMARR"/>
</dbReference>
<name>A0A4R1PS65_9FIRM</name>
<proteinExistence type="predicted"/>
<dbReference type="Proteomes" id="UP000295063">
    <property type="component" value="Unassembled WGS sequence"/>
</dbReference>
<sequence length="139" mass="15982">MENIDELTHELFTFFNCFSSWENSVIRSSDLTVAEAHAIEILGTYGQMNMRSLAQRSGVTTGTTTVTVDRLEKKEYATREPHKEDRRVYLITLTPKGQKAFEEHHQYHTKLTEQVMAALSEEESGQLTKLLRKVNNEAF</sequence>
<dbReference type="InterPro" id="IPR036388">
    <property type="entry name" value="WH-like_DNA-bd_sf"/>
</dbReference>
<dbReference type="AlphaFoldDB" id="A0A4R1PS65"/>
<dbReference type="SMART" id="SM00347">
    <property type="entry name" value="HTH_MARR"/>
    <property type="match status" value="1"/>
</dbReference>
<dbReference type="GO" id="GO:0003700">
    <property type="term" value="F:DNA-binding transcription factor activity"/>
    <property type="evidence" value="ECO:0007669"/>
    <property type="project" value="InterPro"/>
</dbReference>
<dbReference type="RefSeq" id="WP_132082898.1">
    <property type="nucleotide sequence ID" value="NZ_SLUI01000015.1"/>
</dbReference>
<evidence type="ECO:0000256" key="1">
    <source>
        <dbReference type="ARBA" id="ARBA00023015"/>
    </source>
</evidence>
<comment type="caution">
    <text evidence="5">The sequence shown here is derived from an EMBL/GenBank/DDBJ whole genome shotgun (WGS) entry which is preliminary data.</text>
</comment>
<dbReference type="GO" id="GO:0003677">
    <property type="term" value="F:DNA binding"/>
    <property type="evidence" value="ECO:0007669"/>
    <property type="project" value="UniProtKB-KW"/>
</dbReference>
<gene>
    <name evidence="5" type="ORF">EV210_11577</name>
</gene>
<evidence type="ECO:0000256" key="2">
    <source>
        <dbReference type="ARBA" id="ARBA00023125"/>
    </source>
</evidence>
<keyword evidence="6" id="KW-1185">Reference proteome</keyword>